<name>A0AAD3NAF9_LATJO</name>
<sequence length="104" mass="11912">MKLKSVRATTELQTDECVLPKKKIKRSSPAHHHKEGTVVRAVAVVRTESLQLLIEEVKRLSTEVELKMVNKEEKKLFEAELKRVQQYAVDVTLDPDSKILNHPV</sequence>
<comment type="caution">
    <text evidence="1">The sequence shown here is derived from an EMBL/GenBank/DDBJ whole genome shotgun (WGS) entry which is preliminary data.</text>
</comment>
<keyword evidence="2" id="KW-1185">Reference proteome</keyword>
<gene>
    <name evidence="1" type="ORF">AKAME5_001904300</name>
</gene>
<organism evidence="1 2">
    <name type="scientific">Lates japonicus</name>
    <name type="common">Japanese lates</name>
    <dbReference type="NCBI Taxonomy" id="270547"/>
    <lineage>
        <taxon>Eukaryota</taxon>
        <taxon>Metazoa</taxon>
        <taxon>Chordata</taxon>
        <taxon>Craniata</taxon>
        <taxon>Vertebrata</taxon>
        <taxon>Euteleostomi</taxon>
        <taxon>Actinopterygii</taxon>
        <taxon>Neopterygii</taxon>
        <taxon>Teleostei</taxon>
        <taxon>Neoteleostei</taxon>
        <taxon>Acanthomorphata</taxon>
        <taxon>Carangaria</taxon>
        <taxon>Carangaria incertae sedis</taxon>
        <taxon>Centropomidae</taxon>
        <taxon>Lates</taxon>
    </lineage>
</organism>
<dbReference type="AlphaFoldDB" id="A0AAD3NAF9"/>
<dbReference type="EMBL" id="BRZM01000117">
    <property type="protein sequence ID" value="GLD67714.1"/>
    <property type="molecule type" value="Genomic_DNA"/>
</dbReference>
<accession>A0AAD3NAF9</accession>
<evidence type="ECO:0000313" key="1">
    <source>
        <dbReference type="EMBL" id="GLD67714.1"/>
    </source>
</evidence>
<evidence type="ECO:0000313" key="2">
    <source>
        <dbReference type="Proteomes" id="UP001279410"/>
    </source>
</evidence>
<dbReference type="Proteomes" id="UP001279410">
    <property type="component" value="Unassembled WGS sequence"/>
</dbReference>
<proteinExistence type="predicted"/>
<reference evidence="1" key="1">
    <citation type="submission" date="2022-08" db="EMBL/GenBank/DDBJ databases">
        <title>Genome sequencing of akame (Lates japonicus).</title>
        <authorList>
            <person name="Hashiguchi Y."/>
            <person name="Takahashi H."/>
        </authorList>
    </citation>
    <scope>NUCLEOTIDE SEQUENCE</scope>
    <source>
        <strain evidence="1">Kochi</strain>
    </source>
</reference>
<protein>
    <submittedName>
        <fullName evidence="1">E3 ubiquitin-protein ligase TRIM21-like protein</fullName>
    </submittedName>
</protein>